<proteinExistence type="predicted"/>
<name>A0A1T4WPH3_9BACT</name>
<evidence type="ECO:0000313" key="2">
    <source>
        <dbReference type="Proteomes" id="UP000189733"/>
    </source>
</evidence>
<dbReference type="Proteomes" id="UP000189733">
    <property type="component" value="Unassembled WGS sequence"/>
</dbReference>
<dbReference type="AlphaFoldDB" id="A0A1T4WPH3"/>
<gene>
    <name evidence="1" type="ORF">SAMN02745702_02522</name>
</gene>
<reference evidence="1 2" key="1">
    <citation type="submission" date="2017-02" db="EMBL/GenBank/DDBJ databases">
        <authorList>
            <person name="Peterson S.W."/>
        </authorList>
    </citation>
    <scope>NUCLEOTIDE SEQUENCE [LARGE SCALE GENOMIC DNA]</scope>
    <source>
        <strain evidence="1 2">DSM 18034</strain>
    </source>
</reference>
<dbReference type="EMBL" id="FUYA01000009">
    <property type="protein sequence ID" value="SKA79226.1"/>
    <property type="molecule type" value="Genomic_DNA"/>
</dbReference>
<evidence type="ECO:0000313" key="1">
    <source>
        <dbReference type="EMBL" id="SKA79226.1"/>
    </source>
</evidence>
<accession>A0A1T4WPH3</accession>
<dbReference type="STRING" id="1121442.SAMN02745702_02522"/>
<keyword evidence="2" id="KW-1185">Reference proteome</keyword>
<protein>
    <submittedName>
        <fullName evidence="1">Uncharacterized protein</fullName>
    </submittedName>
</protein>
<organism evidence="1 2">
    <name type="scientific">Desulfobaculum bizertense DSM 18034</name>
    <dbReference type="NCBI Taxonomy" id="1121442"/>
    <lineage>
        <taxon>Bacteria</taxon>
        <taxon>Pseudomonadati</taxon>
        <taxon>Thermodesulfobacteriota</taxon>
        <taxon>Desulfovibrionia</taxon>
        <taxon>Desulfovibrionales</taxon>
        <taxon>Desulfovibrionaceae</taxon>
        <taxon>Desulfobaculum</taxon>
    </lineage>
</organism>
<sequence length="53" mass="6217">MAVFFLRKEFCAIVVGRDYIRHCFILIFFGTRVALYSMRNHIACTIGVMLRES</sequence>